<dbReference type="GO" id="GO:0016887">
    <property type="term" value="F:ATP hydrolysis activity"/>
    <property type="evidence" value="ECO:0007669"/>
    <property type="project" value="InterPro"/>
</dbReference>
<dbReference type="SMART" id="SM00382">
    <property type="entry name" value="AAA"/>
    <property type="match status" value="1"/>
</dbReference>
<reference evidence="4 5" key="1">
    <citation type="journal article" date="2001" name="Nucleic Acids Res.">
        <title>The complete genome sequence of the murine respiratory pathogen Mycoplasma pulmonis.</title>
        <authorList>
            <person name="Chambaud I."/>
            <person name="Heilig R."/>
            <person name="Ferris S."/>
            <person name="Barbe V."/>
            <person name="Samson D."/>
            <person name="Galisson F."/>
            <person name="Moszer I."/>
            <person name="Dybvig K."/>
            <person name="Wroblewski H."/>
            <person name="Viari A."/>
            <person name="Rocha E.P.C."/>
            <person name="Blanchard A."/>
        </authorList>
    </citation>
    <scope>NUCLEOTIDE SEQUENCE [LARGE SCALE GENOMIC DNA]</scope>
    <source>
        <strain evidence="4 5">UAB CTIP</strain>
    </source>
</reference>
<dbReference type="PROSITE" id="PS50893">
    <property type="entry name" value="ABC_TRANSPORTER_2"/>
    <property type="match status" value="1"/>
</dbReference>
<dbReference type="AlphaFoldDB" id="Q98Q71"/>
<dbReference type="InterPro" id="IPR003593">
    <property type="entry name" value="AAA+_ATPase"/>
</dbReference>
<evidence type="ECO:0000313" key="5">
    <source>
        <dbReference type="Proteomes" id="UP000000528"/>
    </source>
</evidence>
<gene>
    <name evidence="4" type="ordered locus">MYPU_4970</name>
</gene>
<dbReference type="KEGG" id="mpu:MYPU_4970"/>
<name>Q98Q71_MYCPU</name>
<proteinExistence type="predicted"/>
<dbReference type="SUPFAM" id="SSF52540">
    <property type="entry name" value="P-loop containing nucleoside triphosphate hydrolases"/>
    <property type="match status" value="1"/>
</dbReference>
<dbReference type="EMBL" id="AL445564">
    <property type="protein sequence ID" value="CAC13670.1"/>
    <property type="molecule type" value="Genomic_DNA"/>
</dbReference>
<dbReference type="PANTHER" id="PTHR43875:SF1">
    <property type="entry name" value="OSMOPROTECTIVE COMPOUNDS UPTAKE ATP-BINDING PROTEIN GGTA"/>
    <property type="match status" value="1"/>
</dbReference>
<dbReference type="HOGENOM" id="CLU_000604_72_2_14"/>
<dbReference type="InterPro" id="IPR003439">
    <property type="entry name" value="ABC_transporter-like_ATP-bd"/>
</dbReference>
<protein>
    <submittedName>
        <fullName evidence="4">ABC TRANSPORTER ATP-BINDING PROTEIN</fullName>
    </submittedName>
</protein>
<dbReference type="PROSITE" id="PS00211">
    <property type="entry name" value="ABC_TRANSPORTER_1"/>
    <property type="match status" value="1"/>
</dbReference>
<evidence type="ECO:0000256" key="1">
    <source>
        <dbReference type="ARBA" id="ARBA00022741"/>
    </source>
</evidence>
<dbReference type="PANTHER" id="PTHR43875">
    <property type="entry name" value="MALTODEXTRIN IMPORT ATP-BINDING PROTEIN MSMX"/>
    <property type="match status" value="1"/>
</dbReference>
<evidence type="ECO:0000256" key="2">
    <source>
        <dbReference type="ARBA" id="ARBA00022840"/>
    </source>
</evidence>
<dbReference type="Gene3D" id="3.40.50.300">
    <property type="entry name" value="P-loop containing nucleotide triphosphate hydrolases"/>
    <property type="match status" value="2"/>
</dbReference>
<keyword evidence="2 4" id="KW-0067">ATP-binding</keyword>
<dbReference type="InterPro" id="IPR017871">
    <property type="entry name" value="ABC_transporter-like_CS"/>
</dbReference>
<dbReference type="InterPro" id="IPR027417">
    <property type="entry name" value="P-loop_NTPase"/>
</dbReference>
<sequence length="511" mass="59306">MKFSMQKKEKNEILRVKNLKIQYGKKVILENVNFSVDKGSFISILGPSGSGKTTLLNSLASLVKKKEGEILINNSKDNQNIGFVFQDSSLYENISVYKNIYLSIKNSWSWKIKELSIFFEKYISDYNVKNKKILNLLNEIIEKREIIQSLNKKQQKKVINKLKLVRFLLFLESIKIKYSKEFKQTKTLILRKKIQNDLLLYQSFIDEYKIQNNKITALIDNIKKEQTSVDSLDHKSLKKLISKLKMLRFLLFWQSVNLKLFKKVKMIKSLGQNKLRSCPVNNFIFNARVAFLARKDIIDVSKNLDIMHLLKNKATALSGGQKQRVSIAKALAKRSDIILLDEPFASLDAKIKEKAREWLKGIQKQYQITMLFVTHDQNDAMLISDKIIFVDSQTIVQFDEPKMLFENPVNLAVAKFIGFPEIVLLEKRENLSYYIRSNKINVEADQNGKWVIKDLKTNGNFDILTISSASSNNLVEVISLSNEYKKGQKVNIRYKKEDVLIFDQNGKRIYV</sequence>
<accession>Q98Q71</accession>
<dbReference type="STRING" id="272635.gene:17577099"/>
<dbReference type="PIR" id="A99574">
    <property type="entry name" value="A99574"/>
</dbReference>
<organism evidence="5">
    <name type="scientific">Mycoplasmopsis pulmonis (strain UAB CTIP)</name>
    <name type="common">Mycoplasma pulmonis</name>
    <dbReference type="NCBI Taxonomy" id="272635"/>
    <lineage>
        <taxon>Bacteria</taxon>
        <taxon>Bacillati</taxon>
        <taxon>Mycoplasmatota</taxon>
        <taxon>Mycoplasmoidales</taxon>
        <taxon>Metamycoplasmataceae</taxon>
        <taxon>Mycoplasmopsis</taxon>
    </lineage>
</organism>
<feature type="domain" description="ABC transporter" evidence="3">
    <location>
        <begin position="14"/>
        <end position="417"/>
    </location>
</feature>
<keyword evidence="1" id="KW-0547">Nucleotide-binding</keyword>
<dbReference type="eggNOG" id="COG3842">
    <property type="taxonomic scope" value="Bacteria"/>
</dbReference>
<dbReference type="GO" id="GO:0055052">
    <property type="term" value="C:ATP-binding cassette (ABC) transporter complex, substrate-binding subunit-containing"/>
    <property type="evidence" value="ECO:0007669"/>
    <property type="project" value="TreeGrafter"/>
</dbReference>
<evidence type="ECO:0000259" key="3">
    <source>
        <dbReference type="PROSITE" id="PS50893"/>
    </source>
</evidence>
<dbReference type="InterPro" id="IPR047641">
    <property type="entry name" value="ABC_transpr_MalK/UgpC-like"/>
</dbReference>
<dbReference type="Pfam" id="PF00005">
    <property type="entry name" value="ABC_tran"/>
    <property type="match status" value="2"/>
</dbReference>
<evidence type="ECO:0000313" key="4">
    <source>
        <dbReference type="EMBL" id="CAC13670.1"/>
    </source>
</evidence>
<dbReference type="GO" id="GO:0005524">
    <property type="term" value="F:ATP binding"/>
    <property type="evidence" value="ECO:0007669"/>
    <property type="project" value="UniProtKB-KW"/>
</dbReference>
<dbReference type="Proteomes" id="UP000000528">
    <property type="component" value="Chromosome"/>
</dbReference>
<keyword evidence="5" id="KW-1185">Reference proteome</keyword>